<evidence type="ECO:0000313" key="2">
    <source>
        <dbReference type="EMBL" id="CAG6456303.1"/>
    </source>
</evidence>
<keyword evidence="1" id="KW-0812">Transmembrane</keyword>
<evidence type="ECO:0000256" key="1">
    <source>
        <dbReference type="SAM" id="Phobius"/>
    </source>
</evidence>
<keyword evidence="1" id="KW-1133">Transmembrane helix</keyword>
<dbReference type="AlphaFoldDB" id="A0A8D8AJ37"/>
<protein>
    <submittedName>
        <fullName evidence="2">(northern house mosquito) hypothetical protein</fullName>
    </submittedName>
</protein>
<keyword evidence="1" id="KW-0472">Membrane</keyword>
<sequence length="116" mass="13857">MFYTIFFYKNQNQDLFLAKLDLKNPLLCYFITKSAITIKTVVLYFHFIFLHKTIKLSEPAYRMVLKIIFPSYPIFFIESKCNPKLQILSLAKKKIYIFLFLQSEKCLKNHDSSKIL</sequence>
<dbReference type="EMBL" id="HBUE01030609">
    <property type="protein sequence ID" value="CAG6456302.1"/>
    <property type="molecule type" value="Transcribed_RNA"/>
</dbReference>
<dbReference type="EMBL" id="HBUE01030613">
    <property type="protein sequence ID" value="CAG6456303.1"/>
    <property type="molecule type" value="Transcribed_RNA"/>
</dbReference>
<name>A0A8D8AJ37_CULPI</name>
<accession>A0A8D8AJ37</accession>
<feature type="transmembrane region" description="Helical" evidence="1">
    <location>
        <begin position="26"/>
        <end position="48"/>
    </location>
</feature>
<reference evidence="2" key="1">
    <citation type="submission" date="2021-05" db="EMBL/GenBank/DDBJ databases">
        <authorList>
            <person name="Alioto T."/>
            <person name="Alioto T."/>
            <person name="Gomez Garrido J."/>
        </authorList>
    </citation>
    <scope>NUCLEOTIDE SEQUENCE</scope>
</reference>
<proteinExistence type="predicted"/>
<organism evidence="2">
    <name type="scientific">Culex pipiens</name>
    <name type="common">House mosquito</name>
    <dbReference type="NCBI Taxonomy" id="7175"/>
    <lineage>
        <taxon>Eukaryota</taxon>
        <taxon>Metazoa</taxon>
        <taxon>Ecdysozoa</taxon>
        <taxon>Arthropoda</taxon>
        <taxon>Hexapoda</taxon>
        <taxon>Insecta</taxon>
        <taxon>Pterygota</taxon>
        <taxon>Neoptera</taxon>
        <taxon>Endopterygota</taxon>
        <taxon>Diptera</taxon>
        <taxon>Nematocera</taxon>
        <taxon>Culicoidea</taxon>
        <taxon>Culicidae</taxon>
        <taxon>Culicinae</taxon>
        <taxon>Culicini</taxon>
        <taxon>Culex</taxon>
        <taxon>Culex</taxon>
    </lineage>
</organism>